<evidence type="ECO:0000256" key="2">
    <source>
        <dbReference type="ARBA" id="ARBA00022747"/>
    </source>
</evidence>
<dbReference type="HOGENOM" id="CLU_021095_10_0_0"/>
<dbReference type="KEGG" id="mox:DAMO_2325"/>
<dbReference type="PANTHER" id="PTHR30408:SF12">
    <property type="entry name" value="TYPE I RESTRICTION ENZYME MJAVIII SPECIFICITY SUBUNIT"/>
    <property type="match status" value="1"/>
</dbReference>
<keyword evidence="2" id="KW-0680">Restriction system</keyword>
<dbReference type="SUPFAM" id="SSF116734">
    <property type="entry name" value="DNA methylase specificity domain"/>
    <property type="match status" value="2"/>
</dbReference>
<evidence type="ECO:0000259" key="4">
    <source>
        <dbReference type="Pfam" id="PF01420"/>
    </source>
</evidence>
<dbReference type="PATRIC" id="fig|671143.5.peg.2050"/>
<proteinExistence type="inferred from homology"/>
<evidence type="ECO:0000313" key="6">
    <source>
        <dbReference type="Proteomes" id="UP000006898"/>
    </source>
</evidence>
<evidence type="ECO:0000256" key="3">
    <source>
        <dbReference type="ARBA" id="ARBA00023125"/>
    </source>
</evidence>
<dbReference type="EMBL" id="FP565575">
    <property type="protein sequence ID" value="CBE69375.1"/>
    <property type="molecule type" value="Genomic_DNA"/>
</dbReference>
<dbReference type="STRING" id="671143.DAMO_2325"/>
<evidence type="ECO:0000256" key="1">
    <source>
        <dbReference type="ARBA" id="ARBA00010923"/>
    </source>
</evidence>
<reference evidence="5 6" key="1">
    <citation type="journal article" date="2010" name="Nature">
        <title>Nitrite-driven anaerobic methane oxidation by oxygenic bacteria.</title>
        <authorList>
            <person name="Ettwig K.F."/>
            <person name="Butler M.K."/>
            <person name="Le Paslier D."/>
            <person name="Pelletier E."/>
            <person name="Mangenot S."/>
            <person name="Kuypers M.M.M."/>
            <person name="Schreiber F."/>
            <person name="Dutilh B.E."/>
            <person name="Zedelius J."/>
            <person name="de Beer D."/>
            <person name="Gloerich J."/>
            <person name="Wessels H.J.C.T."/>
            <person name="van Allen T."/>
            <person name="Luesken F."/>
            <person name="Wu M."/>
            <person name="van de Pas-Schoonen K.T."/>
            <person name="Op den Camp H.J.M."/>
            <person name="Janssen-Megens E.M."/>
            <person name="Francoijs K-J."/>
            <person name="Stunnenberg H."/>
            <person name="Weissenbach J."/>
            <person name="Jetten M.S.M."/>
            <person name="Strous M."/>
        </authorList>
    </citation>
    <scope>NUCLEOTIDE SEQUENCE [LARGE SCALE GENOMIC DNA]</scope>
</reference>
<keyword evidence="3" id="KW-0238">DNA-binding</keyword>
<dbReference type="GO" id="GO:0003677">
    <property type="term" value="F:DNA binding"/>
    <property type="evidence" value="ECO:0007669"/>
    <property type="project" value="UniProtKB-KW"/>
</dbReference>
<name>D5MIL8_METO1</name>
<dbReference type="CDD" id="cd17282">
    <property type="entry name" value="RMtype1_S_Eco16444ORF1681_TRD1-CR1_like"/>
    <property type="match status" value="1"/>
</dbReference>
<dbReference type="Proteomes" id="UP000006898">
    <property type="component" value="Chromosome"/>
</dbReference>
<feature type="domain" description="Type I restriction modification DNA specificity" evidence="4">
    <location>
        <begin position="110"/>
        <end position="206"/>
    </location>
</feature>
<feature type="domain" description="Type I restriction modification DNA specificity" evidence="4">
    <location>
        <begin position="238"/>
        <end position="411"/>
    </location>
</feature>
<comment type="similarity">
    <text evidence="1">Belongs to the type-I restriction system S methylase family.</text>
</comment>
<dbReference type="GO" id="GO:0009307">
    <property type="term" value="P:DNA restriction-modification system"/>
    <property type="evidence" value="ECO:0007669"/>
    <property type="project" value="UniProtKB-KW"/>
</dbReference>
<dbReference type="AlphaFoldDB" id="D5MIL8"/>
<dbReference type="Pfam" id="PF01420">
    <property type="entry name" value="Methylase_S"/>
    <property type="match status" value="2"/>
</dbReference>
<accession>D5MIL8</accession>
<dbReference type="Gene3D" id="3.90.220.20">
    <property type="entry name" value="DNA methylase specificity domains"/>
    <property type="match status" value="2"/>
</dbReference>
<dbReference type="InterPro" id="IPR052021">
    <property type="entry name" value="Type-I_RS_S_subunit"/>
</dbReference>
<protein>
    <submittedName>
        <fullName evidence="5">Putative Restriction modification system DNA specificity domain</fullName>
    </submittedName>
</protein>
<sequence>MRTVTKAYRRSRQRSQFLTLERAAQNGSGIPDGWRTVPLRSLCLATELTDPTKSPATSFQYIDVSAVSNDLWKITGSTEHLGTTAPSRARKLVGANDVIFATVRPMLRRIAMIPEYLDGQIVSTAFCVLRANPTQADSRFIYYTLLTDEFIERIGNLQRGASYPAVTDGDILGQEILVPPLAEQHAIAAVLSKIQAAVEVQDKLVAALKELKAATTAKLFCEGLRGEPLKQTEIGEIPESWEVMRLCELASIERGKFTHRPRNEPRFYGGAIPFIQTGDVAKSNGRIRTYSQTLNEEGLAISRLFPKGTIVLTIAANIADTAILEFDSAFPDSLVGITPDGTMDAAFLECYLRTQKADMNHLAPKGTQKNININFLKPWSTPRPSIEEQQEIAHSLRCLDNKLELAWARRDTLKSLFSSMLHLLMTGQVRVSTAIEPIEAVLQAKGNVKP</sequence>
<evidence type="ECO:0000313" key="5">
    <source>
        <dbReference type="EMBL" id="CBE69375.1"/>
    </source>
</evidence>
<dbReference type="eggNOG" id="COG0732">
    <property type="taxonomic scope" value="Bacteria"/>
</dbReference>
<dbReference type="PANTHER" id="PTHR30408">
    <property type="entry name" value="TYPE-1 RESTRICTION ENZYME ECOKI SPECIFICITY PROTEIN"/>
    <property type="match status" value="1"/>
</dbReference>
<organism evidence="5 6">
    <name type="scientific">Methylomirabilis oxygeniifera</name>
    <dbReference type="NCBI Taxonomy" id="671143"/>
    <lineage>
        <taxon>Bacteria</taxon>
        <taxon>Candidatus Methylomirabilota</taxon>
        <taxon>Candidatus Methylomirabilia</taxon>
        <taxon>Candidatus Methylomirabilales</taxon>
        <taxon>Candidatus Methylomirabilaceae</taxon>
        <taxon>Candidatus Methylomirabilis</taxon>
    </lineage>
</organism>
<gene>
    <name evidence="5" type="ORF">DAMO_2325</name>
</gene>
<dbReference type="InterPro" id="IPR000055">
    <property type="entry name" value="Restrct_endonuc_typeI_TRD"/>
</dbReference>
<dbReference type="REBASE" id="22915">
    <property type="entry name" value="S.MoxORF2330P"/>
</dbReference>
<dbReference type="InterPro" id="IPR044946">
    <property type="entry name" value="Restrct_endonuc_typeI_TRD_sf"/>
</dbReference>